<keyword evidence="3" id="KW-1185">Reference proteome</keyword>
<evidence type="ECO:0000313" key="2">
    <source>
        <dbReference type="EnsemblMetazoa" id="G14488.1:cds"/>
    </source>
</evidence>
<sequence>MIALSTGTESSMKAMDSDMIEEMVKDVNDGSICIKTIVGDEDSTMISKLRTNIDTNIGKTLDANHVKEILRNHLYFVKK</sequence>
<reference evidence="2" key="1">
    <citation type="submission" date="2022-08" db="UniProtKB">
        <authorList>
            <consortium name="EnsemblMetazoa"/>
        </authorList>
    </citation>
    <scope>IDENTIFICATION</scope>
    <source>
        <strain evidence="2">05x7-T-G4-1.051#20</strain>
    </source>
</reference>
<evidence type="ECO:0000259" key="1">
    <source>
        <dbReference type="Pfam" id="PF20700"/>
    </source>
</evidence>
<dbReference type="Proteomes" id="UP000005408">
    <property type="component" value="Unassembled WGS sequence"/>
</dbReference>
<dbReference type="EnsemblMetazoa" id="G14488.1">
    <property type="protein sequence ID" value="G14488.1:cds"/>
    <property type="gene ID" value="G14488"/>
</dbReference>
<proteinExistence type="predicted"/>
<organism evidence="2 3">
    <name type="scientific">Magallana gigas</name>
    <name type="common">Pacific oyster</name>
    <name type="synonym">Crassostrea gigas</name>
    <dbReference type="NCBI Taxonomy" id="29159"/>
    <lineage>
        <taxon>Eukaryota</taxon>
        <taxon>Metazoa</taxon>
        <taxon>Spiralia</taxon>
        <taxon>Lophotrochozoa</taxon>
        <taxon>Mollusca</taxon>
        <taxon>Bivalvia</taxon>
        <taxon>Autobranchia</taxon>
        <taxon>Pteriomorphia</taxon>
        <taxon>Ostreida</taxon>
        <taxon>Ostreoidea</taxon>
        <taxon>Ostreidae</taxon>
        <taxon>Magallana</taxon>
    </lineage>
</organism>
<feature type="domain" description="Mutator-like transposase" evidence="1">
    <location>
        <begin position="9"/>
        <end position="76"/>
    </location>
</feature>
<dbReference type="AlphaFoldDB" id="A0A8W8IIT2"/>
<dbReference type="Pfam" id="PF20700">
    <property type="entry name" value="Mutator"/>
    <property type="match status" value="1"/>
</dbReference>
<accession>A0A8W8IIT2</accession>
<dbReference type="InterPro" id="IPR049012">
    <property type="entry name" value="Mutator_transp_dom"/>
</dbReference>
<name>A0A8W8IIT2_MAGGI</name>
<protein>
    <recommendedName>
        <fullName evidence="1">Mutator-like transposase domain-containing protein</fullName>
    </recommendedName>
</protein>
<evidence type="ECO:0000313" key="3">
    <source>
        <dbReference type="Proteomes" id="UP000005408"/>
    </source>
</evidence>